<gene>
    <name evidence="1" type="ORF">LSAT_V11C600313170</name>
</gene>
<dbReference type="PANTHER" id="PTHR33325">
    <property type="entry name" value="ZINC FINGER, CCHC-TYPE-RELATED"/>
    <property type="match status" value="1"/>
</dbReference>
<evidence type="ECO:0000313" key="2">
    <source>
        <dbReference type="Proteomes" id="UP000235145"/>
    </source>
</evidence>
<name>A0A9R1V8I2_LACSA</name>
<dbReference type="EMBL" id="NBSK02000006">
    <property type="protein sequence ID" value="KAJ0201635.1"/>
    <property type="molecule type" value="Genomic_DNA"/>
</dbReference>
<accession>A0A9R1V8I2</accession>
<proteinExistence type="predicted"/>
<sequence>MSNITKLEFAALEVSGKNYVSLMIDLKMQFKSMGISNTIYEYNNCLAQDKMKAQVFLRKHIDEMLRFEHLDITGPSIPWNPLKENFDQKVNEYNSAFFKKVNEYNSALFIIRSQLKYCGQEVTDEDMLEKTYTTFHETNITLMQ</sequence>
<protein>
    <submittedName>
        <fullName evidence="1">Uncharacterized protein</fullName>
    </submittedName>
</protein>
<evidence type="ECO:0000313" key="1">
    <source>
        <dbReference type="EMBL" id="KAJ0201635.1"/>
    </source>
</evidence>
<comment type="caution">
    <text evidence="1">The sequence shown here is derived from an EMBL/GenBank/DDBJ whole genome shotgun (WGS) entry which is preliminary data.</text>
</comment>
<keyword evidence="2" id="KW-1185">Reference proteome</keyword>
<reference evidence="1 2" key="1">
    <citation type="journal article" date="2017" name="Nat. Commun.">
        <title>Genome assembly with in vitro proximity ligation data and whole-genome triplication in lettuce.</title>
        <authorList>
            <person name="Reyes-Chin-Wo S."/>
            <person name="Wang Z."/>
            <person name="Yang X."/>
            <person name="Kozik A."/>
            <person name="Arikit S."/>
            <person name="Song C."/>
            <person name="Xia L."/>
            <person name="Froenicke L."/>
            <person name="Lavelle D.O."/>
            <person name="Truco M.J."/>
            <person name="Xia R."/>
            <person name="Zhu S."/>
            <person name="Xu C."/>
            <person name="Xu H."/>
            <person name="Xu X."/>
            <person name="Cox K."/>
            <person name="Korf I."/>
            <person name="Meyers B.C."/>
            <person name="Michelmore R.W."/>
        </authorList>
    </citation>
    <scope>NUCLEOTIDE SEQUENCE [LARGE SCALE GENOMIC DNA]</scope>
    <source>
        <strain evidence="2">cv. Salinas</strain>
        <tissue evidence="1">Seedlings</tissue>
    </source>
</reference>
<dbReference type="Proteomes" id="UP000235145">
    <property type="component" value="Unassembled WGS sequence"/>
</dbReference>
<dbReference type="AlphaFoldDB" id="A0A9R1V8I2"/>
<dbReference type="PANTHER" id="PTHR33325:SF12">
    <property type="entry name" value="ZINC FINGER, CCHC-TYPE-RELATED"/>
    <property type="match status" value="1"/>
</dbReference>
<organism evidence="1 2">
    <name type="scientific">Lactuca sativa</name>
    <name type="common">Garden lettuce</name>
    <dbReference type="NCBI Taxonomy" id="4236"/>
    <lineage>
        <taxon>Eukaryota</taxon>
        <taxon>Viridiplantae</taxon>
        <taxon>Streptophyta</taxon>
        <taxon>Embryophyta</taxon>
        <taxon>Tracheophyta</taxon>
        <taxon>Spermatophyta</taxon>
        <taxon>Magnoliopsida</taxon>
        <taxon>eudicotyledons</taxon>
        <taxon>Gunneridae</taxon>
        <taxon>Pentapetalae</taxon>
        <taxon>asterids</taxon>
        <taxon>campanulids</taxon>
        <taxon>Asterales</taxon>
        <taxon>Asteraceae</taxon>
        <taxon>Cichorioideae</taxon>
        <taxon>Cichorieae</taxon>
        <taxon>Lactucinae</taxon>
        <taxon>Lactuca</taxon>
    </lineage>
</organism>